<proteinExistence type="predicted"/>
<evidence type="ECO:0000313" key="2">
    <source>
        <dbReference type="EMBL" id="CAD8069551.1"/>
    </source>
</evidence>
<name>A0A8S1LVB5_9CILI</name>
<keyword evidence="1" id="KW-0812">Transmembrane</keyword>
<sequence>MTDIDLRDNFIKSYKFISMFICYPIKTVIRFQQKHGTLLQDSLKLVYKEGGLRRFYSGFIYRQISKSAEFVVLWEAFNQWSEVKNINVNPINFLLSFMMGLTITYTFVPFNSLYYFQQVYGQKDGKELLFYKVKQNGASSFYQGFWSLFLGSFLGSIIAFPALQNYQTYNNQKENKKNEQCVFYLYSTFLTAEVISNPFKIVAIQKLTSMENKSYGQIYNQLIQEQGYQWIFRSIDTKLLYSLIKSLFIVYAFDYKKLSKEI</sequence>
<dbReference type="EMBL" id="CAJJDN010000025">
    <property type="protein sequence ID" value="CAD8069551.1"/>
    <property type="molecule type" value="Genomic_DNA"/>
</dbReference>
<dbReference type="AlphaFoldDB" id="A0A8S1LVB5"/>
<reference evidence="2" key="1">
    <citation type="submission" date="2021-01" db="EMBL/GenBank/DDBJ databases">
        <authorList>
            <consortium name="Genoscope - CEA"/>
            <person name="William W."/>
        </authorList>
    </citation>
    <scope>NUCLEOTIDE SEQUENCE</scope>
</reference>
<evidence type="ECO:0000256" key="1">
    <source>
        <dbReference type="SAM" id="Phobius"/>
    </source>
</evidence>
<organism evidence="2 3">
    <name type="scientific">Paramecium sonneborni</name>
    <dbReference type="NCBI Taxonomy" id="65129"/>
    <lineage>
        <taxon>Eukaryota</taxon>
        <taxon>Sar</taxon>
        <taxon>Alveolata</taxon>
        <taxon>Ciliophora</taxon>
        <taxon>Intramacronucleata</taxon>
        <taxon>Oligohymenophorea</taxon>
        <taxon>Peniculida</taxon>
        <taxon>Parameciidae</taxon>
        <taxon>Paramecium</taxon>
    </lineage>
</organism>
<protein>
    <recommendedName>
        <fullName evidence="4">Carrier protein</fullName>
    </recommendedName>
</protein>
<feature type="transmembrane region" description="Helical" evidence="1">
    <location>
        <begin position="93"/>
        <end position="116"/>
    </location>
</feature>
<accession>A0A8S1LVB5</accession>
<dbReference type="Proteomes" id="UP000692954">
    <property type="component" value="Unassembled WGS sequence"/>
</dbReference>
<evidence type="ECO:0000313" key="3">
    <source>
        <dbReference type="Proteomes" id="UP000692954"/>
    </source>
</evidence>
<gene>
    <name evidence="2" type="ORF">PSON_ATCC_30995.1.T0250339</name>
</gene>
<keyword evidence="1" id="KW-1133">Transmembrane helix</keyword>
<dbReference type="OrthoDB" id="298240at2759"/>
<comment type="caution">
    <text evidence="2">The sequence shown here is derived from an EMBL/GenBank/DDBJ whole genome shotgun (WGS) entry which is preliminary data.</text>
</comment>
<keyword evidence="3" id="KW-1185">Reference proteome</keyword>
<feature type="transmembrane region" description="Helical" evidence="1">
    <location>
        <begin position="141"/>
        <end position="163"/>
    </location>
</feature>
<keyword evidence="1" id="KW-0472">Membrane</keyword>
<dbReference type="PANTHER" id="PTHR47567">
    <property type="entry name" value="MITOCHONDRIAL SUBSTRATE/SOLUTE CARRIER"/>
    <property type="match status" value="1"/>
</dbReference>
<dbReference type="PANTHER" id="PTHR47567:SF1">
    <property type="entry name" value="NAD-DEPENDENT EPIMERASE_DEHYDRATASE DOMAIN-CONTAINING PROTEIN"/>
    <property type="match status" value="1"/>
</dbReference>
<evidence type="ECO:0008006" key="4">
    <source>
        <dbReference type="Google" id="ProtNLM"/>
    </source>
</evidence>